<name>A0A1M7SA75_9RHOB</name>
<gene>
    <name evidence="7" type="ORF">SAMN05216200_102120</name>
</gene>
<dbReference type="SUPFAM" id="SSF51445">
    <property type="entry name" value="(Trans)glycosidases"/>
    <property type="match status" value="1"/>
</dbReference>
<sequence>MSTPRAVIFGLSGPELTADERAFFAEADPWGFILFARNVAAPDQLRRLTGALREAVGREAPILIDQEGGRVARMRAPHWREWPRLPDFCARLPDAAVLTGLRLRHRLIAHELRAVGIDVNCAPMVDVARPDADPIIADRALGDRAGPVARRGRAAAEALLEGGVLPVVKHVPGYGRATLDAHRALPVTDAPLDALEEDFAPFRALADMPMMMTAHMIYRAIDPERCATVSPDCIALIRRRIGFDGLLMTDDIGMEALSGPVPQRAAEAIAAGCDVALHCNGDLAQMRQVAARTPLLAGDALRRAEAALARRRAPAPFDPDEADRRHAYLNQERADV</sequence>
<evidence type="ECO:0000313" key="7">
    <source>
        <dbReference type="EMBL" id="SHN55381.1"/>
    </source>
</evidence>
<evidence type="ECO:0000313" key="8">
    <source>
        <dbReference type="Proteomes" id="UP000184066"/>
    </source>
</evidence>
<accession>A0A1M7SA75</accession>
<evidence type="ECO:0000256" key="3">
    <source>
        <dbReference type="ARBA" id="ARBA00012663"/>
    </source>
</evidence>
<dbReference type="GO" id="GO:0009254">
    <property type="term" value="P:peptidoglycan turnover"/>
    <property type="evidence" value="ECO:0007669"/>
    <property type="project" value="TreeGrafter"/>
</dbReference>
<dbReference type="GO" id="GO:0005975">
    <property type="term" value="P:carbohydrate metabolic process"/>
    <property type="evidence" value="ECO:0007669"/>
    <property type="project" value="InterPro"/>
</dbReference>
<dbReference type="EMBL" id="FRDL01000002">
    <property type="protein sequence ID" value="SHN55381.1"/>
    <property type="molecule type" value="Genomic_DNA"/>
</dbReference>
<dbReference type="PROSITE" id="PS00775">
    <property type="entry name" value="GLYCOSYL_HYDROL_F3"/>
    <property type="match status" value="1"/>
</dbReference>
<dbReference type="OrthoDB" id="9786661at2"/>
<reference evidence="7 8" key="1">
    <citation type="submission" date="2016-12" db="EMBL/GenBank/DDBJ databases">
        <authorList>
            <person name="Song W.-J."/>
            <person name="Kurnit D.M."/>
        </authorList>
    </citation>
    <scope>NUCLEOTIDE SEQUENCE [LARGE SCALE GENOMIC DNA]</scope>
    <source>
        <strain evidence="7 8">CGMCC 1.10808</strain>
    </source>
</reference>
<dbReference type="PANTHER" id="PTHR30480:SF13">
    <property type="entry name" value="BETA-HEXOSAMINIDASE"/>
    <property type="match status" value="1"/>
</dbReference>
<evidence type="ECO:0000256" key="2">
    <source>
        <dbReference type="ARBA" id="ARBA00005336"/>
    </source>
</evidence>
<dbReference type="Pfam" id="PF00933">
    <property type="entry name" value="Glyco_hydro_3"/>
    <property type="match status" value="1"/>
</dbReference>
<dbReference type="InterPro" id="IPR050226">
    <property type="entry name" value="NagZ_Beta-hexosaminidase"/>
</dbReference>
<evidence type="ECO:0000259" key="6">
    <source>
        <dbReference type="Pfam" id="PF00933"/>
    </source>
</evidence>
<dbReference type="InterPro" id="IPR001764">
    <property type="entry name" value="Glyco_hydro_3_N"/>
</dbReference>
<dbReference type="InterPro" id="IPR017853">
    <property type="entry name" value="GH"/>
</dbReference>
<organism evidence="7 8">
    <name type="scientific">Oceanicella actignis</name>
    <dbReference type="NCBI Taxonomy" id="1189325"/>
    <lineage>
        <taxon>Bacteria</taxon>
        <taxon>Pseudomonadati</taxon>
        <taxon>Pseudomonadota</taxon>
        <taxon>Alphaproteobacteria</taxon>
        <taxon>Rhodobacterales</taxon>
        <taxon>Paracoccaceae</taxon>
        <taxon>Oceanicella</taxon>
    </lineage>
</organism>
<keyword evidence="4" id="KW-0378">Hydrolase</keyword>
<protein>
    <recommendedName>
        <fullName evidence="3">beta-N-acetylhexosaminidase</fullName>
        <ecNumber evidence="3">3.2.1.52</ecNumber>
    </recommendedName>
</protein>
<dbReference type="STRING" id="1189325.SAMN04488119_103388"/>
<proteinExistence type="inferred from homology"/>
<dbReference type="EC" id="3.2.1.52" evidence="3"/>
<dbReference type="PANTHER" id="PTHR30480">
    <property type="entry name" value="BETA-HEXOSAMINIDASE-RELATED"/>
    <property type="match status" value="1"/>
</dbReference>
<dbReference type="GO" id="GO:0004563">
    <property type="term" value="F:beta-N-acetylhexosaminidase activity"/>
    <property type="evidence" value="ECO:0007669"/>
    <property type="project" value="UniProtKB-EC"/>
</dbReference>
<comment type="catalytic activity">
    <reaction evidence="1">
        <text>Hydrolysis of terminal non-reducing N-acetyl-D-hexosamine residues in N-acetyl-beta-D-hexosaminides.</text>
        <dbReference type="EC" id="3.2.1.52"/>
    </reaction>
</comment>
<dbReference type="RefSeq" id="WP_072746213.1">
    <property type="nucleotide sequence ID" value="NZ_FOHL01000003.1"/>
</dbReference>
<dbReference type="Gene3D" id="3.20.20.300">
    <property type="entry name" value="Glycoside hydrolase, family 3, N-terminal domain"/>
    <property type="match status" value="1"/>
</dbReference>
<keyword evidence="8" id="KW-1185">Reference proteome</keyword>
<evidence type="ECO:0000256" key="5">
    <source>
        <dbReference type="ARBA" id="ARBA00023295"/>
    </source>
</evidence>
<feature type="domain" description="Glycoside hydrolase family 3 N-terminal" evidence="6">
    <location>
        <begin position="31"/>
        <end position="289"/>
    </location>
</feature>
<dbReference type="Proteomes" id="UP000184066">
    <property type="component" value="Unassembled WGS sequence"/>
</dbReference>
<dbReference type="InterPro" id="IPR036962">
    <property type="entry name" value="Glyco_hydro_3_N_sf"/>
</dbReference>
<dbReference type="InterPro" id="IPR019800">
    <property type="entry name" value="Glyco_hydro_3_AS"/>
</dbReference>
<comment type="similarity">
    <text evidence="2">Belongs to the glycosyl hydrolase 3 family.</text>
</comment>
<evidence type="ECO:0000256" key="1">
    <source>
        <dbReference type="ARBA" id="ARBA00001231"/>
    </source>
</evidence>
<keyword evidence="5" id="KW-0326">Glycosidase</keyword>
<dbReference type="AlphaFoldDB" id="A0A1M7SA75"/>
<evidence type="ECO:0000256" key="4">
    <source>
        <dbReference type="ARBA" id="ARBA00022801"/>
    </source>
</evidence>